<dbReference type="CDD" id="cd01002">
    <property type="entry name" value="PBP2_Ehub_like"/>
    <property type="match status" value="1"/>
</dbReference>
<dbReference type="SMART" id="SM00062">
    <property type="entry name" value="PBPb"/>
    <property type="match status" value="1"/>
</dbReference>
<feature type="chain" id="PRO_5038773880" evidence="2">
    <location>
        <begin position="29"/>
        <end position="300"/>
    </location>
</feature>
<accession>A0A4R3KDC8</accession>
<gene>
    <name evidence="4" type="ORF">EDD59_10474</name>
</gene>
<dbReference type="EMBL" id="SLZZ01000004">
    <property type="protein sequence ID" value="TCS81148.1"/>
    <property type="molecule type" value="Genomic_DNA"/>
</dbReference>
<evidence type="ECO:0000256" key="1">
    <source>
        <dbReference type="ARBA" id="ARBA00022729"/>
    </source>
</evidence>
<dbReference type="Pfam" id="PF00497">
    <property type="entry name" value="SBP_bac_3"/>
    <property type="match status" value="1"/>
</dbReference>
<evidence type="ECO:0000313" key="4">
    <source>
        <dbReference type="EMBL" id="TCS81148.1"/>
    </source>
</evidence>
<evidence type="ECO:0000256" key="2">
    <source>
        <dbReference type="SAM" id="SignalP"/>
    </source>
</evidence>
<keyword evidence="1 2" id="KW-0732">Signal</keyword>
<reference evidence="4 5" key="1">
    <citation type="submission" date="2019-03" db="EMBL/GenBank/DDBJ databases">
        <title>Genomic Encyclopedia of Type Strains, Phase IV (KMG-IV): sequencing the most valuable type-strain genomes for metagenomic binning, comparative biology and taxonomic classification.</title>
        <authorList>
            <person name="Goeker M."/>
        </authorList>
    </citation>
    <scope>NUCLEOTIDE SEQUENCE [LARGE SCALE GENOMIC DNA]</scope>
    <source>
        <strain evidence="4 5">DSM 29489</strain>
    </source>
</reference>
<proteinExistence type="predicted"/>
<dbReference type="GO" id="GO:0051470">
    <property type="term" value="P:ectoine transmembrane transport"/>
    <property type="evidence" value="ECO:0007669"/>
    <property type="project" value="InterPro"/>
</dbReference>
<dbReference type="AlphaFoldDB" id="A0A4R3KDC8"/>
<dbReference type="GO" id="GO:0033294">
    <property type="term" value="F:ectoine binding"/>
    <property type="evidence" value="ECO:0007669"/>
    <property type="project" value="InterPro"/>
</dbReference>
<evidence type="ECO:0000259" key="3">
    <source>
        <dbReference type="SMART" id="SM00062"/>
    </source>
</evidence>
<name>A0A4R3KDC8_9FIRM</name>
<dbReference type="PANTHER" id="PTHR35936">
    <property type="entry name" value="MEMBRANE-BOUND LYTIC MUREIN TRANSGLYCOSYLASE F"/>
    <property type="match status" value="1"/>
</dbReference>
<feature type="domain" description="Solute-binding protein family 3/N-terminal" evidence="3">
    <location>
        <begin position="52"/>
        <end position="286"/>
    </location>
</feature>
<organism evidence="4 5">
    <name type="scientific">Muricomes intestini</name>
    <dbReference type="NCBI Taxonomy" id="1796634"/>
    <lineage>
        <taxon>Bacteria</taxon>
        <taxon>Bacillati</taxon>
        <taxon>Bacillota</taxon>
        <taxon>Clostridia</taxon>
        <taxon>Lachnospirales</taxon>
        <taxon>Lachnospiraceae</taxon>
        <taxon>Muricomes</taxon>
    </lineage>
</organism>
<dbReference type="PROSITE" id="PS51257">
    <property type="entry name" value="PROKAR_LIPOPROTEIN"/>
    <property type="match status" value="1"/>
</dbReference>
<dbReference type="InterPro" id="IPR014337">
    <property type="entry name" value="Ectoine_EhuB"/>
</dbReference>
<protein>
    <submittedName>
        <fullName evidence="4">Amino acid ABC transporter substrate-binding protein (PAAT family)</fullName>
    </submittedName>
</protein>
<dbReference type="Gene3D" id="3.40.190.10">
    <property type="entry name" value="Periplasmic binding protein-like II"/>
    <property type="match status" value="2"/>
</dbReference>
<dbReference type="NCBIfam" id="TIGR02995">
    <property type="entry name" value="ectoine_ehuB"/>
    <property type="match status" value="1"/>
</dbReference>
<comment type="caution">
    <text evidence="4">The sequence shown here is derived from an EMBL/GenBank/DDBJ whole genome shotgun (WGS) entry which is preliminary data.</text>
</comment>
<dbReference type="PANTHER" id="PTHR35936:SF17">
    <property type="entry name" value="ARGININE-BINDING EXTRACELLULAR PROTEIN ARTP"/>
    <property type="match status" value="1"/>
</dbReference>
<keyword evidence="5" id="KW-1185">Reference proteome</keyword>
<dbReference type="OrthoDB" id="9774451at2"/>
<dbReference type="InterPro" id="IPR001638">
    <property type="entry name" value="Solute-binding_3/MltF_N"/>
</dbReference>
<sequence length="300" mass="31882">MSSFYSKKKNIRKISLMLLAALLVLSIAGCGGSGGSGASGKTTLEKAQEKGSVTIGFANEKPYAYQTADGKLTGEAVEVARTVLKNLGINEMEGVLTEFGSLIPGLQAKRFDMVTAGMFITPERAKDVSFADPEYSIGEAIAVNKGNPLNLHSYEDVAAHESATVAVPGGAIEYDYLISVGVPKDRIVTVPDMPAALAALEAGRVDVITATGPSLQNTLDAANNSGFERVTDFKQPIVDGESAKGYGATAFRNEDTDFVEAFNKELKELQDSGELLEIIQEFGFTEEELPGDVTLEEVIK</sequence>
<dbReference type="Proteomes" id="UP000295726">
    <property type="component" value="Unassembled WGS sequence"/>
</dbReference>
<dbReference type="SUPFAM" id="SSF53850">
    <property type="entry name" value="Periplasmic binding protein-like II"/>
    <property type="match status" value="1"/>
</dbReference>
<evidence type="ECO:0000313" key="5">
    <source>
        <dbReference type="Proteomes" id="UP000295726"/>
    </source>
</evidence>
<feature type="signal peptide" evidence="2">
    <location>
        <begin position="1"/>
        <end position="28"/>
    </location>
</feature>
<dbReference type="RefSeq" id="WP_132379264.1">
    <property type="nucleotide sequence ID" value="NZ_SLZZ01000004.1"/>
</dbReference>